<evidence type="ECO:0000313" key="2">
    <source>
        <dbReference type="Proteomes" id="UP000018227"/>
    </source>
</evidence>
<protein>
    <submittedName>
        <fullName evidence="1">Uncharacterized protein</fullName>
    </submittedName>
</protein>
<evidence type="ECO:0000313" key="1">
    <source>
        <dbReference type="EMBL" id="ESL04008.1"/>
    </source>
</evidence>
<dbReference type="AlphaFoldDB" id="V2Y4W6"/>
<dbReference type="HOGENOM" id="CLU_173851_0_0_9"/>
<keyword evidence="2" id="KW-1185">Reference proteome</keyword>
<comment type="caution">
    <text evidence="1">The sequence shown here is derived from an EMBL/GenBank/DDBJ whole genome shotgun (WGS) entry which is preliminary data.</text>
</comment>
<name>V2Y4W6_9FIRM</name>
<dbReference type="STRING" id="592026.GCWU0000282_000726"/>
<organism evidence="1 2">
    <name type="scientific">Catonella morbi ATCC 51271</name>
    <dbReference type="NCBI Taxonomy" id="592026"/>
    <lineage>
        <taxon>Bacteria</taxon>
        <taxon>Bacillati</taxon>
        <taxon>Bacillota</taxon>
        <taxon>Clostridia</taxon>
        <taxon>Lachnospirales</taxon>
        <taxon>Lachnospiraceae</taxon>
        <taxon>Catonella</taxon>
    </lineage>
</organism>
<reference evidence="1 2" key="1">
    <citation type="submission" date="2013-06" db="EMBL/GenBank/DDBJ databases">
        <authorList>
            <person name="Weinstock G."/>
            <person name="Sodergren E."/>
            <person name="Clifton S."/>
            <person name="Fulton L."/>
            <person name="Fulton B."/>
            <person name="Courtney L."/>
            <person name="Fronick C."/>
            <person name="Harrison M."/>
            <person name="Strong C."/>
            <person name="Farmer C."/>
            <person name="Delahaunty K."/>
            <person name="Markovic C."/>
            <person name="Hall O."/>
            <person name="Minx P."/>
            <person name="Tomlinson C."/>
            <person name="Mitreva M."/>
            <person name="Nelson J."/>
            <person name="Hou S."/>
            <person name="Wollam A."/>
            <person name="Pepin K.H."/>
            <person name="Johnson M."/>
            <person name="Bhonagiri V."/>
            <person name="Nash W.E."/>
            <person name="Warren W."/>
            <person name="Chinwalla A."/>
            <person name="Mardis E.R."/>
            <person name="Wilson R.K."/>
        </authorList>
    </citation>
    <scope>NUCLEOTIDE SEQUENCE [LARGE SCALE GENOMIC DNA]</scope>
    <source>
        <strain evidence="1 2">ATCC 51271</strain>
    </source>
</reference>
<proteinExistence type="predicted"/>
<dbReference type="Proteomes" id="UP000018227">
    <property type="component" value="Unassembled WGS sequence"/>
</dbReference>
<gene>
    <name evidence="1" type="ORF">GCWU0000282_000726</name>
</gene>
<accession>V2Y4W6</accession>
<sequence>MILYYKHVIILTGFAARIILRVETMENIKIVVSPVIKQDGRQKIFISFIDDYDKREAEAIIPGCVFIKNVGFSDEEIDIFKEYLMKEQTEILEKAKTINPLAEFFGKKK</sequence>
<dbReference type="EMBL" id="ACIL03000006">
    <property type="protein sequence ID" value="ESL04008.1"/>
    <property type="molecule type" value="Genomic_DNA"/>
</dbReference>